<dbReference type="EMBL" id="DSVL01000399">
    <property type="protein sequence ID" value="HFH30389.1"/>
    <property type="molecule type" value="Genomic_DNA"/>
</dbReference>
<dbReference type="AlphaFoldDB" id="A0A7C3EM52"/>
<organism evidence="2">
    <name type="scientific">Gracilinema caldarium</name>
    <dbReference type="NCBI Taxonomy" id="215591"/>
    <lineage>
        <taxon>Bacteria</taxon>
        <taxon>Pseudomonadati</taxon>
        <taxon>Spirochaetota</taxon>
        <taxon>Spirochaetia</taxon>
        <taxon>Spirochaetales</taxon>
        <taxon>Breznakiellaceae</taxon>
        <taxon>Gracilinema</taxon>
    </lineage>
</organism>
<feature type="signal peptide" evidence="1">
    <location>
        <begin position="1"/>
        <end position="26"/>
    </location>
</feature>
<evidence type="ECO:0000313" key="2">
    <source>
        <dbReference type="EMBL" id="HFH30389.1"/>
    </source>
</evidence>
<reference evidence="2" key="1">
    <citation type="journal article" date="2020" name="mSystems">
        <title>Genome- and Community-Level Interaction Insights into Carbon Utilization and Element Cycling Functions of Hydrothermarchaeota in Hydrothermal Sediment.</title>
        <authorList>
            <person name="Zhou Z."/>
            <person name="Liu Y."/>
            <person name="Xu W."/>
            <person name="Pan J."/>
            <person name="Luo Z.H."/>
            <person name="Li M."/>
        </authorList>
    </citation>
    <scope>NUCLEOTIDE SEQUENCE [LARGE SCALE GENOMIC DNA]</scope>
    <source>
        <strain evidence="2">SpSt-503</strain>
    </source>
</reference>
<evidence type="ECO:0000256" key="1">
    <source>
        <dbReference type="SAM" id="SignalP"/>
    </source>
</evidence>
<gene>
    <name evidence="2" type="ORF">ENS59_12925</name>
</gene>
<dbReference type="InterPro" id="IPR046745">
    <property type="entry name" value="DUF6675"/>
</dbReference>
<sequence length="251" mass="28707">MKQRKLFFFILCAIILQNLHSQASSASGTKPSFDLSYLSLEFQKELREHGFVTSFRMKPKTLELVPLFSGRSDFILRHEKLDPHAVQEALFLLPPRRISTERSYLYKLLLEAPSLAGLSYNRKKGGPVLLFRNVQFITPPDPNTLQAVIQVEDTEFGTIKFKTSLEYDDTKIMLKMINLDPLSYLFFPAVPPGQALVDIVYGMDRGASFVYTAWSVRAYLFIPSAATVETPLYRRAISLKNWFVNLLETLQ</sequence>
<protein>
    <submittedName>
        <fullName evidence="2">Uncharacterized protein</fullName>
    </submittedName>
</protein>
<dbReference type="Pfam" id="PF20380">
    <property type="entry name" value="DUF6675"/>
    <property type="match status" value="1"/>
</dbReference>
<keyword evidence="1" id="KW-0732">Signal</keyword>
<proteinExistence type="predicted"/>
<accession>A0A7C3EM52</accession>
<name>A0A7C3EM52_9SPIR</name>
<feature type="chain" id="PRO_5028319574" evidence="1">
    <location>
        <begin position="27"/>
        <end position="251"/>
    </location>
</feature>
<comment type="caution">
    <text evidence="2">The sequence shown here is derived from an EMBL/GenBank/DDBJ whole genome shotgun (WGS) entry which is preliminary data.</text>
</comment>